<comment type="caution">
    <text evidence="1">The sequence shown here is derived from an EMBL/GenBank/DDBJ whole genome shotgun (WGS) entry which is preliminary data.</text>
</comment>
<dbReference type="Proteomes" id="UP001241747">
    <property type="component" value="Unassembled WGS sequence"/>
</dbReference>
<keyword evidence="2" id="KW-1185">Reference proteome</keyword>
<proteinExistence type="predicted"/>
<dbReference type="EMBL" id="JAUSVY010000006">
    <property type="protein sequence ID" value="MDQ0506001.1"/>
    <property type="molecule type" value="Genomic_DNA"/>
</dbReference>
<accession>A0ABU0LFU2</accession>
<evidence type="ECO:0000313" key="2">
    <source>
        <dbReference type="Proteomes" id="UP001241747"/>
    </source>
</evidence>
<evidence type="ECO:0000313" key="1">
    <source>
        <dbReference type="EMBL" id="MDQ0506001.1"/>
    </source>
</evidence>
<evidence type="ECO:0008006" key="3">
    <source>
        <dbReference type="Google" id="ProtNLM"/>
    </source>
</evidence>
<gene>
    <name evidence="1" type="ORF">QOZ94_002805</name>
</gene>
<reference evidence="1 2" key="1">
    <citation type="submission" date="2023-07" db="EMBL/GenBank/DDBJ databases">
        <title>Genomic Encyclopedia of Type Strains, Phase IV (KMG-IV): sequencing the most valuable type-strain genomes for metagenomic binning, comparative biology and taxonomic classification.</title>
        <authorList>
            <person name="Goeker M."/>
        </authorList>
    </citation>
    <scope>NUCLEOTIDE SEQUENCE [LARGE SCALE GENOMIC DNA]</scope>
    <source>
        <strain evidence="1 2">DSM 3770</strain>
    </source>
</reference>
<organism evidence="1 2">
    <name type="scientific">Xanthobacter agilis</name>
    <dbReference type="NCBI Taxonomy" id="47492"/>
    <lineage>
        <taxon>Bacteria</taxon>
        <taxon>Pseudomonadati</taxon>
        <taxon>Pseudomonadota</taxon>
        <taxon>Alphaproteobacteria</taxon>
        <taxon>Hyphomicrobiales</taxon>
        <taxon>Xanthobacteraceae</taxon>
        <taxon>Xanthobacter</taxon>
    </lineage>
</organism>
<protein>
    <recommendedName>
        <fullName evidence="3">DUF551 domain-containing protein</fullName>
    </recommendedName>
</protein>
<sequence>MTDTTDTQSAVSGWQPIATAPKDGTTVLLWAVSRVVPGRWSEETYAKRPRPLWVTLSGAHGLLGISWDRDNQPTHWMPLPSPPAEDTK</sequence>
<name>A0ABU0LFU2_XANAG</name>